<evidence type="ECO:0000313" key="2">
    <source>
        <dbReference type="EMBL" id="RSK23957.1"/>
    </source>
</evidence>
<proteinExistence type="predicted"/>
<sequence>MALFPTRSITQAHRLVPSLGGMQADAHVSDYVLEQRTQKRYRYLLRETLQGPQELDRLLEESFPEHFALAHTRRDPCQVYWQADSRVEHDIPELITRLCRADLERVAVLLDAGELAAGIRLIWHELRPLLHRTAPLTERLPDDTRLYQAAGLGRLGRELCKPTEETTSELDATPELIHPFDVPATSPAPTPAPTPTPTTVRKRTRTSPTPAVERHSPVVETPQPTSPPAKPMLRPRKIHVVPVQQHVRRAQERKRLKRKRRR</sequence>
<dbReference type="RefSeq" id="WP_125433705.1">
    <property type="nucleotide sequence ID" value="NZ_RWIS01000021.1"/>
</dbReference>
<gene>
    <name evidence="2" type="ORF">EI290_21455</name>
</gene>
<reference evidence="2 3" key="1">
    <citation type="submission" date="2018-12" db="EMBL/GenBank/DDBJ databases">
        <authorList>
            <person name="Feng G."/>
            <person name="Zhu H."/>
        </authorList>
    </citation>
    <scope>NUCLEOTIDE SEQUENCE [LARGE SCALE GENOMIC DNA]</scope>
    <source>
        <strain evidence="2 3">9PBR-2</strain>
    </source>
</reference>
<dbReference type="AlphaFoldDB" id="A0A428IY62"/>
<feature type="compositionally biased region" description="Pro residues" evidence="1">
    <location>
        <begin position="186"/>
        <end position="196"/>
    </location>
</feature>
<evidence type="ECO:0000313" key="3">
    <source>
        <dbReference type="Proteomes" id="UP000280066"/>
    </source>
</evidence>
<comment type="caution">
    <text evidence="2">The sequence shown here is derived from an EMBL/GenBank/DDBJ whole genome shotgun (WGS) entry which is preliminary data.</text>
</comment>
<dbReference type="OrthoDB" id="9907696at2"/>
<dbReference type="EMBL" id="RWIS01000021">
    <property type="protein sequence ID" value="RSK23957.1"/>
    <property type="molecule type" value="Genomic_DNA"/>
</dbReference>
<keyword evidence="3" id="KW-1185">Reference proteome</keyword>
<dbReference type="Proteomes" id="UP000280066">
    <property type="component" value="Unassembled WGS sequence"/>
</dbReference>
<evidence type="ECO:0000256" key="1">
    <source>
        <dbReference type="SAM" id="MobiDB-lite"/>
    </source>
</evidence>
<feature type="compositionally biased region" description="Basic residues" evidence="1">
    <location>
        <begin position="246"/>
        <end position="262"/>
    </location>
</feature>
<organism evidence="2 3">
    <name type="scientific">Hymenobacter metallilatus</name>
    <dbReference type="NCBI Taxonomy" id="2493666"/>
    <lineage>
        <taxon>Bacteria</taxon>
        <taxon>Pseudomonadati</taxon>
        <taxon>Bacteroidota</taxon>
        <taxon>Cytophagia</taxon>
        <taxon>Cytophagales</taxon>
        <taxon>Hymenobacteraceae</taxon>
        <taxon>Hymenobacter</taxon>
    </lineage>
</organism>
<accession>A0A428IY62</accession>
<feature type="region of interest" description="Disordered" evidence="1">
    <location>
        <begin position="164"/>
        <end position="262"/>
    </location>
</feature>
<name>A0A428IY62_9BACT</name>
<protein>
    <submittedName>
        <fullName evidence="2">Uncharacterized protein</fullName>
    </submittedName>
</protein>